<accession>A0A840QMA0</accession>
<dbReference type="Proteomes" id="UP000551878">
    <property type="component" value="Unassembled WGS sequence"/>
</dbReference>
<protein>
    <submittedName>
        <fullName evidence="2">Uncharacterized protein</fullName>
    </submittedName>
</protein>
<evidence type="ECO:0000256" key="1">
    <source>
        <dbReference type="SAM" id="MobiDB-lite"/>
    </source>
</evidence>
<organism evidence="2 3">
    <name type="scientific">Texcoconibacillus texcoconensis</name>
    <dbReference type="NCBI Taxonomy" id="1095777"/>
    <lineage>
        <taxon>Bacteria</taxon>
        <taxon>Bacillati</taxon>
        <taxon>Bacillota</taxon>
        <taxon>Bacilli</taxon>
        <taxon>Bacillales</taxon>
        <taxon>Bacillaceae</taxon>
        <taxon>Texcoconibacillus</taxon>
    </lineage>
</organism>
<feature type="compositionally biased region" description="Low complexity" evidence="1">
    <location>
        <begin position="49"/>
        <end position="60"/>
    </location>
</feature>
<evidence type="ECO:0000313" key="2">
    <source>
        <dbReference type="EMBL" id="MBB5172486.1"/>
    </source>
</evidence>
<evidence type="ECO:0000313" key="3">
    <source>
        <dbReference type="Proteomes" id="UP000551878"/>
    </source>
</evidence>
<dbReference type="AlphaFoldDB" id="A0A840QMA0"/>
<comment type="caution">
    <text evidence="2">The sequence shown here is derived from an EMBL/GenBank/DDBJ whole genome shotgun (WGS) entry which is preliminary data.</text>
</comment>
<proteinExistence type="predicted"/>
<name>A0A840QMA0_9BACI</name>
<dbReference type="RefSeq" id="WP_184662947.1">
    <property type="nucleotide sequence ID" value="NZ_JACHHB010000002.1"/>
</dbReference>
<reference evidence="2 3" key="1">
    <citation type="submission" date="2020-08" db="EMBL/GenBank/DDBJ databases">
        <title>Genomic Encyclopedia of Type Strains, Phase IV (KMG-IV): sequencing the most valuable type-strain genomes for metagenomic binning, comparative biology and taxonomic classification.</title>
        <authorList>
            <person name="Goeker M."/>
        </authorList>
    </citation>
    <scope>NUCLEOTIDE SEQUENCE [LARGE SCALE GENOMIC DNA]</scope>
    <source>
        <strain evidence="2 3">DSM 24696</strain>
    </source>
</reference>
<dbReference type="EMBL" id="JACHHB010000002">
    <property type="protein sequence ID" value="MBB5172486.1"/>
    <property type="molecule type" value="Genomic_DNA"/>
</dbReference>
<sequence>MKVKDMIDTMEKLLPILKEYENVHVHDMLDDIYKKVKNDPQPSQPSQPKPHTTTTEKTTTNTDINCANIISAIETLDKDDITQYLHKYKKDELIAIGKEIGLHLKKRDKKALLIEAIADHFSFIQLNKKIANREVDQKIFN</sequence>
<keyword evidence="3" id="KW-1185">Reference proteome</keyword>
<gene>
    <name evidence="2" type="ORF">HNQ41_000630</name>
</gene>
<feature type="region of interest" description="Disordered" evidence="1">
    <location>
        <begin position="35"/>
        <end position="60"/>
    </location>
</feature>